<gene>
    <name evidence="1" type="ORF">SAMN02910414_01980</name>
</gene>
<evidence type="ECO:0000313" key="2">
    <source>
        <dbReference type="Proteomes" id="UP000183918"/>
    </source>
</evidence>
<dbReference type="EMBL" id="FNPG01000025">
    <property type="protein sequence ID" value="SDY62642.1"/>
    <property type="molecule type" value="Genomic_DNA"/>
</dbReference>
<protein>
    <submittedName>
        <fullName evidence="1">Uncharacterized protein</fullName>
    </submittedName>
</protein>
<sequence length="76" mass="9442">MDLCENGVMRESSIFLWDFFYPKKRYEYLKENKNKKILHNFDLSFIIDDNISKRDAQHKYRLCKNIYKIEILIKYL</sequence>
<dbReference type="Proteomes" id="UP000183918">
    <property type="component" value="Unassembled WGS sequence"/>
</dbReference>
<name>A0A1H3LDY2_9FIRM</name>
<keyword evidence="2" id="KW-1185">Reference proteome</keyword>
<reference evidence="1 2" key="1">
    <citation type="submission" date="2016-10" db="EMBL/GenBank/DDBJ databases">
        <authorList>
            <person name="de Groot N.N."/>
        </authorList>
    </citation>
    <scope>NUCLEOTIDE SEQUENCE [LARGE SCALE GENOMIC DNA]</scope>
    <source>
        <strain evidence="1 2">DSM 14045</strain>
    </source>
</reference>
<proteinExistence type="predicted"/>
<dbReference type="AlphaFoldDB" id="A0A1H3LDY2"/>
<evidence type="ECO:0000313" key="1">
    <source>
        <dbReference type="EMBL" id="SDY62642.1"/>
    </source>
</evidence>
<organism evidence="1 2">
    <name type="scientific">Lachnobacterium bovis DSM 14045</name>
    <dbReference type="NCBI Taxonomy" id="1122142"/>
    <lineage>
        <taxon>Bacteria</taxon>
        <taxon>Bacillati</taxon>
        <taxon>Bacillota</taxon>
        <taxon>Clostridia</taxon>
        <taxon>Lachnospirales</taxon>
        <taxon>Lachnospiraceae</taxon>
        <taxon>Lachnobacterium</taxon>
    </lineage>
</organism>
<dbReference type="STRING" id="1122142.SAMN02910414_01980"/>
<accession>A0A1H3LDY2</accession>